<dbReference type="AlphaFoldDB" id="A0A0D8BHJ6"/>
<feature type="domain" description="Cation efflux protein transmembrane" evidence="5">
    <location>
        <begin position="12"/>
        <end position="64"/>
    </location>
</feature>
<reference evidence="6 7" key="2">
    <citation type="journal article" date="2016" name="Genome Announc.">
        <title>Permanent Draft Genome Sequences for Two Variants of Frankia sp. Strain CpI1, the First Frankia Strain Isolated from Root Nodules of Comptonia peregrina.</title>
        <authorList>
            <person name="Oshone R."/>
            <person name="Hurst S.G.IV."/>
            <person name="Abebe-Akele F."/>
            <person name="Simpson S."/>
            <person name="Morris K."/>
            <person name="Thomas W.K."/>
            <person name="Tisa L.S."/>
        </authorList>
    </citation>
    <scope>NUCLEOTIDE SEQUENCE [LARGE SCALE GENOMIC DNA]</scope>
    <source>
        <strain evidence="7">CpI1-S</strain>
    </source>
</reference>
<evidence type="ECO:0000256" key="3">
    <source>
        <dbReference type="ARBA" id="ARBA00022989"/>
    </source>
</evidence>
<dbReference type="PATRIC" id="fig|1502723.3.peg.1216"/>
<comment type="caution">
    <text evidence="6">The sequence shown here is derived from an EMBL/GenBank/DDBJ whole genome shotgun (WGS) entry which is preliminary data.</text>
</comment>
<evidence type="ECO:0000256" key="1">
    <source>
        <dbReference type="ARBA" id="ARBA00004141"/>
    </source>
</evidence>
<dbReference type="SUPFAM" id="SSF161111">
    <property type="entry name" value="Cation efflux protein transmembrane domain-like"/>
    <property type="match status" value="1"/>
</dbReference>
<dbReference type="Proteomes" id="UP000032545">
    <property type="component" value="Unassembled WGS sequence"/>
</dbReference>
<dbReference type="InterPro" id="IPR058533">
    <property type="entry name" value="Cation_efflux_TM"/>
</dbReference>
<dbReference type="Gene3D" id="1.20.1510.10">
    <property type="entry name" value="Cation efflux protein transmembrane domain"/>
    <property type="match status" value="1"/>
</dbReference>
<dbReference type="Pfam" id="PF01545">
    <property type="entry name" value="Cation_efflux"/>
    <property type="match status" value="1"/>
</dbReference>
<name>A0A0D8BHJ6_9ACTN</name>
<organism evidence="6 7">
    <name type="scientific">Frankia torreyi</name>
    <dbReference type="NCBI Taxonomy" id="1856"/>
    <lineage>
        <taxon>Bacteria</taxon>
        <taxon>Bacillati</taxon>
        <taxon>Actinomycetota</taxon>
        <taxon>Actinomycetes</taxon>
        <taxon>Frankiales</taxon>
        <taxon>Frankiaceae</taxon>
        <taxon>Frankia</taxon>
    </lineage>
</organism>
<dbReference type="EMBL" id="JYFN01000013">
    <property type="protein sequence ID" value="KJE23540.1"/>
    <property type="molecule type" value="Genomic_DNA"/>
</dbReference>
<proteinExistence type="predicted"/>
<reference evidence="7" key="1">
    <citation type="submission" date="2015-02" db="EMBL/GenBank/DDBJ databases">
        <title>Draft Genome of Frankia sp. CpI1-S.</title>
        <authorList>
            <person name="Oshone R.T."/>
            <person name="Ngom M."/>
            <person name="Ghodhbane-Gtari F."/>
            <person name="Gtari M."/>
            <person name="Morris K."/>
            <person name="Thomas K."/>
            <person name="Sen A."/>
            <person name="Tisa L.S."/>
        </authorList>
    </citation>
    <scope>NUCLEOTIDE SEQUENCE [LARGE SCALE GENOMIC DNA]</scope>
    <source>
        <strain evidence="7">CpI1-S</strain>
    </source>
</reference>
<comment type="subcellular location">
    <subcellularLocation>
        <location evidence="1">Membrane</location>
        <topology evidence="1">Multi-pass membrane protein</topology>
    </subcellularLocation>
</comment>
<gene>
    <name evidence="6" type="ORF">FF36_02246</name>
</gene>
<keyword evidence="3" id="KW-1133">Transmembrane helix</keyword>
<protein>
    <submittedName>
        <fullName evidence="6">Cation efflux family</fullName>
    </submittedName>
</protein>
<evidence type="ECO:0000256" key="4">
    <source>
        <dbReference type="ARBA" id="ARBA00023136"/>
    </source>
</evidence>
<evidence type="ECO:0000313" key="7">
    <source>
        <dbReference type="Proteomes" id="UP000032545"/>
    </source>
</evidence>
<keyword evidence="2" id="KW-0812">Transmembrane</keyword>
<evidence type="ECO:0000259" key="5">
    <source>
        <dbReference type="Pfam" id="PF01545"/>
    </source>
</evidence>
<sequence length="76" mass="7783">MISARMPTPTAALITPGLVGFVGNEIVACSRLKVGRQIGSDALVAAGLHARTDGFTSLAVLLGVSRPAPFRRPSAP</sequence>
<keyword evidence="4" id="KW-0472">Membrane</keyword>
<dbReference type="GO" id="GO:0008324">
    <property type="term" value="F:monoatomic cation transmembrane transporter activity"/>
    <property type="evidence" value="ECO:0007669"/>
    <property type="project" value="InterPro"/>
</dbReference>
<evidence type="ECO:0000256" key="2">
    <source>
        <dbReference type="ARBA" id="ARBA00022692"/>
    </source>
</evidence>
<accession>A0A0D8BHJ6</accession>
<keyword evidence="7" id="KW-1185">Reference proteome</keyword>
<evidence type="ECO:0000313" key="6">
    <source>
        <dbReference type="EMBL" id="KJE23540.1"/>
    </source>
</evidence>
<dbReference type="GO" id="GO:0016020">
    <property type="term" value="C:membrane"/>
    <property type="evidence" value="ECO:0007669"/>
    <property type="project" value="UniProtKB-SubCell"/>
</dbReference>
<dbReference type="InterPro" id="IPR027469">
    <property type="entry name" value="Cation_efflux_TMD_sf"/>
</dbReference>